<dbReference type="KEGG" id="mpo:Mpop_5426"/>
<keyword evidence="1" id="KW-0812">Transmembrane</keyword>
<dbReference type="HOGENOM" id="CLU_2094006_0_0_5"/>
<gene>
    <name evidence="2" type="ordered locus">Mpop_5426</name>
</gene>
<protein>
    <submittedName>
        <fullName evidence="2">Uncharacterized protein</fullName>
    </submittedName>
</protein>
<name>B1ZM44_METPB</name>
<evidence type="ECO:0000313" key="3">
    <source>
        <dbReference type="Proteomes" id="UP000007136"/>
    </source>
</evidence>
<proteinExistence type="predicted"/>
<keyword evidence="1" id="KW-0472">Membrane</keyword>
<organism evidence="2 3">
    <name type="scientific">Methylorubrum populi (strain ATCC BAA-705 / NCIMB 13946 / BJ001)</name>
    <name type="common">Methylobacterium populi</name>
    <dbReference type="NCBI Taxonomy" id="441620"/>
    <lineage>
        <taxon>Bacteria</taxon>
        <taxon>Pseudomonadati</taxon>
        <taxon>Pseudomonadota</taxon>
        <taxon>Alphaproteobacteria</taxon>
        <taxon>Hyphomicrobiales</taxon>
        <taxon>Methylobacteriaceae</taxon>
        <taxon>Methylorubrum</taxon>
    </lineage>
</organism>
<dbReference type="Proteomes" id="UP000007136">
    <property type="component" value="Plasmid pMPOP01"/>
</dbReference>
<geneLocation type="plasmid" evidence="2 3">
    <name>pMPOP01</name>
</geneLocation>
<keyword evidence="1" id="KW-1133">Transmembrane helix</keyword>
<sequence length="116" mass="12858">MVVLNEVGSLLHEGVEGRFHFDAARLKTATIRQLFGIRRNDGRWAYDAAQVRVTAAVQNIVQGALLAFVFVGIPFLLLGLLQLIYSIGTARLRHDEFFGSEDQGGSSTRQSEVIRI</sequence>
<accession>B1ZM44</accession>
<dbReference type="AlphaFoldDB" id="B1ZM44"/>
<reference evidence="2" key="1">
    <citation type="submission" date="2008-04" db="EMBL/GenBank/DDBJ databases">
        <title>Complete sequence of plamid1 of Methylobacterium populi BJ001.</title>
        <authorList>
            <consortium name="US DOE Joint Genome Institute"/>
            <person name="Copeland A."/>
            <person name="Lucas S."/>
            <person name="Lapidus A."/>
            <person name="Glavina del Rio T."/>
            <person name="Dalin E."/>
            <person name="Tice H."/>
            <person name="Bruce D."/>
            <person name="Goodwin L."/>
            <person name="Pitluck S."/>
            <person name="Chertkov O."/>
            <person name="Brettin T."/>
            <person name="Detter J.C."/>
            <person name="Han C."/>
            <person name="Kuske C.R."/>
            <person name="Schmutz J."/>
            <person name="Larimer F."/>
            <person name="Land M."/>
            <person name="Hauser L."/>
            <person name="Kyrpides N."/>
            <person name="Mikhailova N."/>
            <person name="Marx C."/>
            <person name="Richardson P."/>
        </authorList>
    </citation>
    <scope>NUCLEOTIDE SEQUENCE [LARGE SCALE GENOMIC DNA]</scope>
    <source>
        <strain evidence="2">BJ001</strain>
        <plasmid evidence="2">pMPOP01</plasmid>
    </source>
</reference>
<feature type="transmembrane region" description="Helical" evidence="1">
    <location>
        <begin position="60"/>
        <end position="85"/>
    </location>
</feature>
<evidence type="ECO:0000256" key="1">
    <source>
        <dbReference type="SAM" id="Phobius"/>
    </source>
</evidence>
<keyword evidence="2" id="KW-0614">Plasmid</keyword>
<evidence type="ECO:0000313" key="2">
    <source>
        <dbReference type="EMBL" id="ACB83517.1"/>
    </source>
</evidence>
<dbReference type="EMBL" id="CP001030">
    <property type="protein sequence ID" value="ACB83517.1"/>
    <property type="molecule type" value="Genomic_DNA"/>
</dbReference>